<comment type="catalytic activity">
    <reaction evidence="1 4">
        <text>[protein]-peptidylproline (omega=180) = [protein]-peptidylproline (omega=0)</text>
        <dbReference type="Rhea" id="RHEA:16237"/>
        <dbReference type="Rhea" id="RHEA-COMP:10747"/>
        <dbReference type="Rhea" id="RHEA-COMP:10748"/>
        <dbReference type="ChEBI" id="CHEBI:83833"/>
        <dbReference type="ChEBI" id="CHEBI:83834"/>
        <dbReference type="EC" id="5.2.1.8"/>
    </reaction>
</comment>
<evidence type="ECO:0000256" key="4">
    <source>
        <dbReference type="RuleBase" id="RU363019"/>
    </source>
</evidence>
<organism evidence="7">
    <name type="scientific">Entamoeba dispar (strain ATCC PRA-260 / SAW760)</name>
    <dbReference type="NCBI Taxonomy" id="370354"/>
    <lineage>
        <taxon>Eukaryota</taxon>
        <taxon>Amoebozoa</taxon>
        <taxon>Evosea</taxon>
        <taxon>Archamoebae</taxon>
        <taxon>Mastigamoebida</taxon>
        <taxon>Entamoebidae</taxon>
        <taxon>Entamoeba</taxon>
    </lineage>
</organism>
<name>B0EMA8_ENTDS</name>
<dbReference type="Proteomes" id="UP000008076">
    <property type="component" value="Unassembled WGS sequence"/>
</dbReference>
<dbReference type="VEuPathDB" id="AmoebaDB:EDI_070680"/>
<dbReference type="Pfam" id="PF00160">
    <property type="entry name" value="Pro_isomerase"/>
    <property type="match status" value="1"/>
</dbReference>
<dbReference type="EMBL" id="DS549985">
    <property type="protein sequence ID" value="EDR24326.1"/>
    <property type="molecule type" value="Genomic_DNA"/>
</dbReference>
<dbReference type="Gene3D" id="2.40.100.10">
    <property type="entry name" value="Cyclophilin-like"/>
    <property type="match status" value="1"/>
</dbReference>
<dbReference type="GO" id="GO:0016018">
    <property type="term" value="F:cyclosporin A binding"/>
    <property type="evidence" value="ECO:0007669"/>
    <property type="project" value="TreeGrafter"/>
</dbReference>
<proteinExistence type="inferred from homology"/>
<dbReference type="PRINTS" id="PR00153">
    <property type="entry name" value="CSAPPISMRASE"/>
</dbReference>
<evidence type="ECO:0000259" key="5">
    <source>
        <dbReference type="PROSITE" id="PS50072"/>
    </source>
</evidence>
<dbReference type="InterPro" id="IPR029000">
    <property type="entry name" value="Cyclophilin-like_dom_sf"/>
</dbReference>
<dbReference type="KEGG" id="edi:EDI_070680"/>
<evidence type="ECO:0000313" key="6">
    <source>
        <dbReference type="EMBL" id="EDR24326.1"/>
    </source>
</evidence>
<keyword evidence="3 4" id="KW-0413">Isomerase</keyword>
<dbReference type="GO" id="GO:0005737">
    <property type="term" value="C:cytoplasm"/>
    <property type="evidence" value="ECO:0007669"/>
    <property type="project" value="TreeGrafter"/>
</dbReference>
<dbReference type="PANTHER" id="PTHR11071">
    <property type="entry name" value="PEPTIDYL-PROLYL CIS-TRANS ISOMERASE"/>
    <property type="match status" value="1"/>
</dbReference>
<dbReference type="PIRSF" id="PIRSF001467">
    <property type="entry name" value="Peptidylpro_ismrse"/>
    <property type="match status" value="1"/>
</dbReference>
<dbReference type="GeneID" id="5884417"/>
<dbReference type="EC" id="5.2.1.8" evidence="4"/>
<keyword evidence="2 4" id="KW-0697">Rotamase</keyword>
<dbReference type="PROSITE" id="PS50072">
    <property type="entry name" value="CSA_PPIASE_2"/>
    <property type="match status" value="1"/>
</dbReference>
<comment type="similarity">
    <text evidence="4">Belongs to the cyclophilin-type PPIase family.</text>
</comment>
<dbReference type="AlphaFoldDB" id="B0EMA8"/>
<evidence type="ECO:0000256" key="1">
    <source>
        <dbReference type="ARBA" id="ARBA00000971"/>
    </source>
</evidence>
<dbReference type="GO" id="GO:0003755">
    <property type="term" value="F:peptidyl-prolyl cis-trans isomerase activity"/>
    <property type="evidence" value="ECO:0007669"/>
    <property type="project" value="UniProtKB-UniRule"/>
</dbReference>
<dbReference type="SUPFAM" id="SSF50891">
    <property type="entry name" value="Cyclophilin-like"/>
    <property type="match status" value="1"/>
</dbReference>
<dbReference type="InterPro" id="IPR002130">
    <property type="entry name" value="Cyclophilin-type_PPIase_dom"/>
</dbReference>
<reference evidence="7" key="1">
    <citation type="submission" date="2007-12" db="EMBL/GenBank/DDBJ databases">
        <title>Annotation of Entamoeba dispar SAW760.</title>
        <authorList>
            <person name="Lorenzi H."/>
            <person name="Inman J."/>
            <person name="Schobel S."/>
            <person name="Amedeo P."/>
            <person name="Caler E."/>
        </authorList>
    </citation>
    <scope>NUCLEOTIDE SEQUENCE [LARGE SCALE GENOMIC DNA]</scope>
    <source>
        <strain evidence="7">ATCC PRA-260 / SAW760</strain>
    </source>
</reference>
<evidence type="ECO:0000256" key="3">
    <source>
        <dbReference type="ARBA" id="ARBA00023235"/>
    </source>
</evidence>
<protein>
    <recommendedName>
        <fullName evidence="4">Peptidyl-prolyl cis-trans isomerase</fullName>
        <shortName evidence="4">PPIase</shortName>
        <ecNumber evidence="4">5.2.1.8</ecNumber>
    </recommendedName>
</protein>
<dbReference type="FunFam" id="2.40.100.10:FF:000025">
    <property type="entry name" value="Peptidyl-prolyl cis-trans isomerase CYP19-2"/>
    <property type="match status" value="1"/>
</dbReference>
<evidence type="ECO:0000313" key="7">
    <source>
        <dbReference type="Proteomes" id="UP000008076"/>
    </source>
</evidence>
<gene>
    <name evidence="6" type="ORF">EDI_070680</name>
</gene>
<dbReference type="InterPro" id="IPR024936">
    <property type="entry name" value="Cyclophilin-type_PPIase"/>
</dbReference>
<dbReference type="GO" id="GO:0006457">
    <property type="term" value="P:protein folding"/>
    <property type="evidence" value="ECO:0007669"/>
    <property type="project" value="TreeGrafter"/>
</dbReference>
<comment type="function">
    <text evidence="4">PPIases accelerate the folding of proteins. It catalyzes the cis-trans isomerization of proline imidic peptide bonds in oligopeptides.</text>
</comment>
<dbReference type="PANTHER" id="PTHR11071:SF561">
    <property type="entry name" value="PEPTIDYL-PROLYL CIS-TRANS ISOMERASE D-RELATED"/>
    <property type="match status" value="1"/>
</dbReference>
<accession>B0EMA8</accession>
<sequence>MQQASDPFQDPINPIVFFDISVGDRLIGRIKFELFREVCPKTVENFRQMCTGQFIYNGKPTGYKGSCFYRVIKNTVIQGGDIVNGNGSGSISIYGEYFDDENFDLKHSAPGLLAMVNSGPNTNGCQFMITCSSIKEFNNKYVIFGQVIEGMKVVRMIENVAVDERYQPKIQCIISECGQM</sequence>
<dbReference type="RefSeq" id="XP_001739284.1">
    <property type="nucleotide sequence ID" value="XM_001739232.1"/>
</dbReference>
<keyword evidence="7" id="KW-1185">Reference proteome</keyword>
<dbReference type="eggNOG" id="KOG0879">
    <property type="taxonomic scope" value="Eukaryota"/>
</dbReference>
<dbReference type="OMA" id="XANSGPS"/>
<feature type="domain" description="PPIase cyclophilin-type" evidence="5">
    <location>
        <begin position="17"/>
        <end position="179"/>
    </location>
</feature>
<evidence type="ECO:0000256" key="2">
    <source>
        <dbReference type="ARBA" id="ARBA00023110"/>
    </source>
</evidence>
<dbReference type="OrthoDB" id="193499at2759"/>